<proteinExistence type="predicted"/>
<evidence type="ECO:0000313" key="2">
    <source>
        <dbReference type="EMBL" id="KAJ3025020.1"/>
    </source>
</evidence>
<feature type="compositionally biased region" description="Polar residues" evidence="1">
    <location>
        <begin position="247"/>
        <end position="263"/>
    </location>
</feature>
<dbReference type="AlphaFoldDB" id="A0AAD5S0P8"/>
<evidence type="ECO:0000313" key="3">
    <source>
        <dbReference type="Proteomes" id="UP001212841"/>
    </source>
</evidence>
<feature type="non-terminal residue" evidence="2">
    <location>
        <position position="308"/>
    </location>
</feature>
<organism evidence="2 3">
    <name type="scientific">Rhizophlyctis rosea</name>
    <dbReference type="NCBI Taxonomy" id="64517"/>
    <lineage>
        <taxon>Eukaryota</taxon>
        <taxon>Fungi</taxon>
        <taxon>Fungi incertae sedis</taxon>
        <taxon>Chytridiomycota</taxon>
        <taxon>Chytridiomycota incertae sedis</taxon>
        <taxon>Chytridiomycetes</taxon>
        <taxon>Rhizophlyctidales</taxon>
        <taxon>Rhizophlyctidaceae</taxon>
        <taxon>Rhizophlyctis</taxon>
    </lineage>
</organism>
<feature type="region of interest" description="Disordered" evidence="1">
    <location>
        <begin position="36"/>
        <end position="161"/>
    </location>
</feature>
<feature type="region of interest" description="Disordered" evidence="1">
    <location>
        <begin position="241"/>
        <end position="271"/>
    </location>
</feature>
<evidence type="ECO:0000256" key="1">
    <source>
        <dbReference type="SAM" id="MobiDB-lite"/>
    </source>
</evidence>
<dbReference type="Proteomes" id="UP001212841">
    <property type="component" value="Unassembled WGS sequence"/>
</dbReference>
<protein>
    <submittedName>
        <fullName evidence="2">Uncharacterized protein</fullName>
    </submittedName>
</protein>
<reference evidence="2" key="1">
    <citation type="submission" date="2020-05" db="EMBL/GenBank/DDBJ databases">
        <title>Phylogenomic resolution of chytrid fungi.</title>
        <authorList>
            <person name="Stajich J.E."/>
            <person name="Amses K."/>
            <person name="Simmons R."/>
            <person name="Seto K."/>
            <person name="Myers J."/>
            <person name="Bonds A."/>
            <person name="Quandt C.A."/>
            <person name="Barry K."/>
            <person name="Liu P."/>
            <person name="Grigoriev I."/>
            <person name="Longcore J.E."/>
            <person name="James T.Y."/>
        </authorList>
    </citation>
    <scope>NUCLEOTIDE SEQUENCE</scope>
    <source>
        <strain evidence="2">JEL0318</strain>
    </source>
</reference>
<gene>
    <name evidence="2" type="ORF">HK097_006770</name>
</gene>
<feature type="non-terminal residue" evidence="2">
    <location>
        <position position="1"/>
    </location>
</feature>
<name>A0AAD5S0P8_9FUNG</name>
<sequence>RGGGHQRVVRISPGDAVVLNSADRVPYLINVEVVDSDADLEQPVGQIVPESEAKSEEEEDVITSTNKPLSKGSKGGDISLDDDNDGGRAAKGGKEDARKSDRVWIEDEMESISLEGGDGDQDKTSMRSSAQYHQTVLQRRSSIVSAATSPPPASLTTDTQTSTTIVDDFSERMRTAAVMLAQLYQQQQREGALDSSGTAGTPTRFGIGSGKPSWPSVGFGGVYGYGYAPTVGAGVTNGGIPIFPQGGNPSTDAGTPSSSQTPTGRKPNLKPDYEAIRARLVKEMMVLEEKRVKALADMIRQQRVRGEG</sequence>
<keyword evidence="3" id="KW-1185">Reference proteome</keyword>
<comment type="caution">
    <text evidence="2">The sequence shown here is derived from an EMBL/GenBank/DDBJ whole genome shotgun (WGS) entry which is preliminary data.</text>
</comment>
<feature type="compositionally biased region" description="Polar residues" evidence="1">
    <location>
        <begin position="126"/>
        <end position="148"/>
    </location>
</feature>
<dbReference type="EMBL" id="JADGJD010003194">
    <property type="protein sequence ID" value="KAJ3025020.1"/>
    <property type="molecule type" value="Genomic_DNA"/>
</dbReference>
<feature type="compositionally biased region" description="Basic and acidic residues" evidence="1">
    <location>
        <begin position="85"/>
        <end position="105"/>
    </location>
</feature>
<accession>A0AAD5S0P8</accession>